<dbReference type="Proteomes" id="UP000476064">
    <property type="component" value="Chromosome"/>
</dbReference>
<dbReference type="InterPro" id="IPR050553">
    <property type="entry name" value="Thioredoxin_ResA/DsbE_sf"/>
</dbReference>
<evidence type="ECO:0000313" key="8">
    <source>
        <dbReference type="Proteomes" id="UP000476064"/>
    </source>
</evidence>
<keyword evidence="8" id="KW-1185">Reference proteome</keyword>
<evidence type="ECO:0000256" key="4">
    <source>
        <dbReference type="ARBA" id="ARBA00023157"/>
    </source>
</evidence>
<dbReference type="EMBL" id="CP048209">
    <property type="protein sequence ID" value="QHT60497.1"/>
    <property type="molecule type" value="Genomic_DNA"/>
</dbReference>
<evidence type="ECO:0000313" key="7">
    <source>
        <dbReference type="EMBL" id="QHT60497.1"/>
    </source>
</evidence>
<proteinExistence type="predicted"/>
<evidence type="ECO:0000256" key="5">
    <source>
        <dbReference type="ARBA" id="ARBA00023284"/>
    </source>
</evidence>
<dbReference type="RefSeq" id="WP_162356769.1">
    <property type="nucleotide sequence ID" value="NZ_CP048209.1"/>
</dbReference>
<evidence type="ECO:0000256" key="2">
    <source>
        <dbReference type="ARBA" id="ARBA00022748"/>
    </source>
</evidence>
<dbReference type="CDD" id="cd02966">
    <property type="entry name" value="TlpA_like_family"/>
    <property type="match status" value="1"/>
</dbReference>
<dbReference type="AlphaFoldDB" id="A0A6C0FUI1"/>
<dbReference type="InterPro" id="IPR013740">
    <property type="entry name" value="Redoxin"/>
</dbReference>
<dbReference type="SUPFAM" id="SSF52833">
    <property type="entry name" value="Thioredoxin-like"/>
    <property type="match status" value="1"/>
</dbReference>
<dbReference type="InterPro" id="IPR013766">
    <property type="entry name" value="Thioredoxin_domain"/>
</dbReference>
<feature type="domain" description="Thioredoxin" evidence="6">
    <location>
        <begin position="36"/>
        <end position="174"/>
    </location>
</feature>
<dbReference type="InterPro" id="IPR036249">
    <property type="entry name" value="Thioredoxin-like_sf"/>
</dbReference>
<keyword evidence="2" id="KW-0201">Cytochrome c-type biogenesis</keyword>
<dbReference type="Pfam" id="PF08534">
    <property type="entry name" value="Redoxin"/>
    <property type="match status" value="1"/>
</dbReference>
<dbReference type="PROSITE" id="PS51352">
    <property type="entry name" value="THIOREDOXIN_2"/>
    <property type="match status" value="1"/>
</dbReference>
<keyword evidence="5" id="KW-0676">Redox-active center</keyword>
<organism evidence="7 8">
    <name type="scientific">Paenibacillus lycopersici</name>
    <dbReference type="NCBI Taxonomy" id="2704462"/>
    <lineage>
        <taxon>Bacteria</taxon>
        <taxon>Bacillati</taxon>
        <taxon>Bacillota</taxon>
        <taxon>Bacilli</taxon>
        <taxon>Bacillales</taxon>
        <taxon>Paenibacillaceae</taxon>
        <taxon>Paenibacillus</taxon>
    </lineage>
</organism>
<evidence type="ECO:0000256" key="3">
    <source>
        <dbReference type="ARBA" id="ARBA00022968"/>
    </source>
</evidence>
<sequence length="175" mass="19537">MKSNRRLIQVLIFLGVLVLGGYAIGNSLFADGNGLPSKGSKPPAFALLDMDGKTHRLEDYKGKALVINFWGTFCPGCVTETPDLEEQYKIHGDKPFEIVGINLSEDRLAITNFMKQYGVTYTMLQDNNRQVEQAYGLRSYPTTFFVKPDGTIMDVFIGPMGKEDMNERITKLLAS</sequence>
<evidence type="ECO:0000259" key="6">
    <source>
        <dbReference type="PROSITE" id="PS51352"/>
    </source>
</evidence>
<dbReference type="Gene3D" id="3.40.30.10">
    <property type="entry name" value="Glutaredoxin"/>
    <property type="match status" value="1"/>
</dbReference>
<dbReference type="PANTHER" id="PTHR42852:SF6">
    <property type="entry name" value="THIOL:DISULFIDE INTERCHANGE PROTEIN DSBE"/>
    <property type="match status" value="1"/>
</dbReference>
<dbReference type="GO" id="GO:0030313">
    <property type="term" value="C:cell envelope"/>
    <property type="evidence" value="ECO:0007669"/>
    <property type="project" value="UniProtKB-SubCell"/>
</dbReference>
<dbReference type="PANTHER" id="PTHR42852">
    <property type="entry name" value="THIOL:DISULFIDE INTERCHANGE PROTEIN DSBE"/>
    <property type="match status" value="1"/>
</dbReference>
<dbReference type="GO" id="GO:0016491">
    <property type="term" value="F:oxidoreductase activity"/>
    <property type="evidence" value="ECO:0007669"/>
    <property type="project" value="InterPro"/>
</dbReference>
<comment type="subcellular location">
    <subcellularLocation>
        <location evidence="1">Cell envelope</location>
    </subcellularLocation>
</comment>
<name>A0A6C0FUI1_9BACL</name>
<keyword evidence="3" id="KW-0735">Signal-anchor</keyword>
<evidence type="ECO:0000256" key="1">
    <source>
        <dbReference type="ARBA" id="ARBA00004196"/>
    </source>
</evidence>
<keyword evidence="3" id="KW-0812">Transmembrane</keyword>
<dbReference type="GO" id="GO:0017004">
    <property type="term" value="P:cytochrome complex assembly"/>
    <property type="evidence" value="ECO:0007669"/>
    <property type="project" value="UniProtKB-KW"/>
</dbReference>
<gene>
    <name evidence="7" type="ORF">GXP70_11505</name>
</gene>
<protein>
    <submittedName>
        <fullName evidence="7">Redoxin domain-containing protein</fullName>
    </submittedName>
</protein>
<accession>A0A6C0FUI1</accession>
<dbReference type="KEGG" id="plyc:GXP70_11505"/>
<reference evidence="7 8" key="1">
    <citation type="submission" date="2020-01" db="EMBL/GenBank/DDBJ databases">
        <title>Paenibacillus sp. nov., isolated from tomato rhizosphere.</title>
        <authorList>
            <person name="Weon H.-Y."/>
            <person name="Lee S.A."/>
        </authorList>
    </citation>
    <scope>NUCLEOTIDE SEQUENCE [LARGE SCALE GENOMIC DNA]</scope>
    <source>
        <strain evidence="7 8">12200R-189</strain>
    </source>
</reference>
<keyword evidence="4" id="KW-1015">Disulfide bond</keyword>